<dbReference type="SUPFAM" id="SSF54506">
    <property type="entry name" value="Diaminopimelate epimerase-like"/>
    <property type="match status" value="1"/>
</dbReference>
<protein>
    <recommendedName>
        <fullName evidence="4">Trans-2,3-dihydro-3-hydroxyanthranilate isomerase</fullName>
    </recommendedName>
</protein>
<feature type="active site" evidence="1">
    <location>
        <position position="47"/>
    </location>
</feature>
<dbReference type="GO" id="GO:0005737">
    <property type="term" value="C:cytoplasm"/>
    <property type="evidence" value="ECO:0007669"/>
    <property type="project" value="TreeGrafter"/>
</dbReference>
<evidence type="ECO:0000313" key="3">
    <source>
        <dbReference type="Proteomes" id="UP000182486"/>
    </source>
</evidence>
<name>A0A1K0GEK0_9ACTN</name>
<comment type="caution">
    <text evidence="2">The sequence shown here is derived from an EMBL/GenBank/DDBJ whole genome shotgun (WGS) entry which is preliminary data.</text>
</comment>
<dbReference type="PANTHER" id="PTHR13774:SF32">
    <property type="entry name" value="ANTISENSE-ENHANCING SEQUENCE 1"/>
    <property type="match status" value="1"/>
</dbReference>
<dbReference type="PANTHER" id="PTHR13774">
    <property type="entry name" value="PHENAZINE BIOSYNTHESIS PROTEIN"/>
    <property type="match status" value="1"/>
</dbReference>
<evidence type="ECO:0008006" key="4">
    <source>
        <dbReference type="Google" id="ProtNLM"/>
    </source>
</evidence>
<dbReference type="EMBL" id="MEIA01000014">
    <property type="protein sequence ID" value="OJF15650.1"/>
    <property type="molecule type" value="Genomic_DNA"/>
</dbReference>
<dbReference type="InterPro" id="IPR003719">
    <property type="entry name" value="Phenazine_PhzF-like"/>
</dbReference>
<sequence>MMTVSFEIVGVFGTEAGGGSPLAVVHDADGLDTAEMQWIAGRLCADETVFVLRPTMPGATYRVRVFTAAGESPFGGHSAVGTAVSVVRCGVLPAGTVVQECAGRLLTVRADADRAALSAVGPQPLEPLPADPVLDAVGLTRADLAGEPVQAGFGPLFRLVPVRPAALARARPDFAAMGRHALPEVFLFSWDEAEDTAVARLFAPGWALPEDPACASVGLAFGAWLAACPVPAAERSFRIRQGAELGRPALLEGTVAAGGRSTVVTIGGQAPRELAGQLTAGSLVGAGHASVFRTSSVA</sequence>
<accession>A0A1K0GEK0</accession>
<reference evidence="2 3" key="1">
    <citation type="submission" date="2016-09" db="EMBL/GenBank/DDBJ databases">
        <title>Couchioplanes caeruleus draft genome sequence.</title>
        <authorList>
            <person name="Sheehan J."/>
            <person name="Caffrey P."/>
        </authorList>
    </citation>
    <scope>NUCLEOTIDE SEQUENCE [LARGE SCALE GENOMIC DNA]</scope>
    <source>
        <strain evidence="2 3">DSM 43634</strain>
    </source>
</reference>
<dbReference type="NCBIfam" id="TIGR00654">
    <property type="entry name" value="PhzF_family"/>
    <property type="match status" value="1"/>
</dbReference>
<dbReference type="AlphaFoldDB" id="A0A1K0GEK0"/>
<organism evidence="2 3">
    <name type="scientific">Couchioplanes caeruleus subsp. caeruleus</name>
    <dbReference type="NCBI Taxonomy" id="56427"/>
    <lineage>
        <taxon>Bacteria</taxon>
        <taxon>Bacillati</taxon>
        <taxon>Actinomycetota</taxon>
        <taxon>Actinomycetes</taxon>
        <taxon>Micromonosporales</taxon>
        <taxon>Micromonosporaceae</taxon>
        <taxon>Couchioplanes</taxon>
    </lineage>
</organism>
<dbReference type="Pfam" id="PF02567">
    <property type="entry name" value="PhzC-PhzF"/>
    <property type="match status" value="1"/>
</dbReference>
<keyword evidence="3" id="KW-1185">Reference proteome</keyword>
<evidence type="ECO:0000256" key="1">
    <source>
        <dbReference type="PIRSR" id="PIRSR016184-1"/>
    </source>
</evidence>
<gene>
    <name evidence="2" type="ORF">BG844_03325</name>
</gene>
<dbReference type="Proteomes" id="UP000182486">
    <property type="component" value="Unassembled WGS sequence"/>
</dbReference>
<proteinExistence type="predicted"/>
<dbReference type="GO" id="GO:0016853">
    <property type="term" value="F:isomerase activity"/>
    <property type="evidence" value="ECO:0007669"/>
    <property type="project" value="TreeGrafter"/>
</dbReference>
<dbReference type="PIRSF" id="PIRSF016184">
    <property type="entry name" value="PhzC_PhzF"/>
    <property type="match status" value="1"/>
</dbReference>
<evidence type="ECO:0000313" key="2">
    <source>
        <dbReference type="EMBL" id="OJF15650.1"/>
    </source>
</evidence>
<dbReference type="Gene3D" id="3.10.310.10">
    <property type="entry name" value="Diaminopimelate Epimerase, Chain A, domain 1"/>
    <property type="match status" value="2"/>
</dbReference>